<dbReference type="GO" id="GO:0005737">
    <property type="term" value="C:cytoplasm"/>
    <property type="evidence" value="ECO:0007669"/>
    <property type="project" value="TreeGrafter"/>
</dbReference>
<comment type="caution">
    <text evidence="6">The sequence shown here is derived from an EMBL/GenBank/DDBJ whole genome shotgun (WGS) entry which is preliminary data.</text>
</comment>
<dbReference type="Proteomes" id="UP000663868">
    <property type="component" value="Unassembled WGS sequence"/>
</dbReference>
<keyword evidence="5" id="KW-0328">Glycosyltransferase</keyword>
<gene>
    <name evidence="6" type="ORF">KXQ929_LOCUS48557</name>
</gene>
<evidence type="ECO:0000313" key="7">
    <source>
        <dbReference type="Proteomes" id="UP000663868"/>
    </source>
</evidence>
<comment type="subunit">
    <text evidence="4">Homodimer; enzymatically active. Interacts with PPP1R3B; recruits the phosphatase PP1 which dephosphorylates and inactivates PYGL/glycogen phosphorylase.</text>
</comment>
<dbReference type="EC" id="2.4.1.1" evidence="5"/>
<dbReference type="InterPro" id="IPR000811">
    <property type="entry name" value="Glyco_trans_35"/>
</dbReference>
<evidence type="ECO:0000256" key="4">
    <source>
        <dbReference type="ARBA" id="ARBA00046783"/>
    </source>
</evidence>
<comment type="similarity">
    <text evidence="1 5">Belongs to the glycogen phosphorylase family.</text>
</comment>
<sequence length="94" mass="10972">FEKLLPRHFQLIKDINAHHLDIVQKKWPEDKERMKRMTIIDDEAKKVNMGYLSVVGSHAVNGVAQMHSDLLKSTIMKDFYELNPEKFHNKANGL</sequence>
<protein>
    <recommendedName>
        <fullName evidence="5">Alpha-1,4 glucan phosphorylase</fullName>
        <ecNumber evidence="5">2.4.1.1</ecNumber>
    </recommendedName>
</protein>
<comment type="catalytic activity">
    <reaction evidence="2">
        <text>[(1-&gt;4)-alpha-D-glucosyl](n) + phosphate = [(1-&gt;4)-alpha-D-glucosyl](n-1) + alpha-D-glucose 1-phosphate</text>
        <dbReference type="Rhea" id="RHEA:41732"/>
        <dbReference type="Rhea" id="RHEA-COMP:9584"/>
        <dbReference type="Rhea" id="RHEA-COMP:9586"/>
        <dbReference type="ChEBI" id="CHEBI:15444"/>
        <dbReference type="ChEBI" id="CHEBI:43474"/>
        <dbReference type="ChEBI" id="CHEBI:58601"/>
        <dbReference type="EC" id="2.4.1.1"/>
    </reaction>
    <physiologicalReaction direction="left-to-right" evidence="2">
        <dbReference type="Rhea" id="RHEA:41733"/>
    </physiologicalReaction>
</comment>
<dbReference type="PANTHER" id="PTHR11468">
    <property type="entry name" value="GLYCOGEN PHOSPHORYLASE"/>
    <property type="match status" value="1"/>
</dbReference>
<keyword evidence="5" id="KW-0663">Pyridoxal phosphate</keyword>
<dbReference type="GO" id="GO:0008184">
    <property type="term" value="F:glycogen phosphorylase activity"/>
    <property type="evidence" value="ECO:0007669"/>
    <property type="project" value="InterPro"/>
</dbReference>
<dbReference type="GO" id="GO:0005980">
    <property type="term" value="P:glycogen catabolic process"/>
    <property type="evidence" value="ECO:0007669"/>
    <property type="project" value="TreeGrafter"/>
</dbReference>
<accession>A0A820LFG5</accession>
<dbReference type="GO" id="GO:0030170">
    <property type="term" value="F:pyridoxal phosphate binding"/>
    <property type="evidence" value="ECO:0007669"/>
    <property type="project" value="TreeGrafter"/>
</dbReference>
<evidence type="ECO:0000256" key="5">
    <source>
        <dbReference type="RuleBase" id="RU000587"/>
    </source>
</evidence>
<comment type="cofactor">
    <cofactor evidence="5">
        <name>pyridoxal 5'-phosphate</name>
        <dbReference type="ChEBI" id="CHEBI:597326"/>
    </cofactor>
</comment>
<dbReference type="AlphaFoldDB" id="A0A820LFG5"/>
<dbReference type="Gene3D" id="3.40.50.2000">
    <property type="entry name" value="Glycogen Phosphorylase B"/>
    <property type="match status" value="1"/>
</dbReference>
<reference evidence="6" key="1">
    <citation type="submission" date="2021-02" db="EMBL/GenBank/DDBJ databases">
        <authorList>
            <person name="Nowell W R."/>
        </authorList>
    </citation>
    <scope>NUCLEOTIDE SEQUENCE</scope>
</reference>
<dbReference type="PANTHER" id="PTHR11468:SF3">
    <property type="entry name" value="GLYCOGEN PHOSPHORYLASE, LIVER FORM"/>
    <property type="match status" value="1"/>
</dbReference>
<dbReference type="Pfam" id="PF00343">
    <property type="entry name" value="Phosphorylase"/>
    <property type="match status" value="1"/>
</dbReference>
<evidence type="ECO:0000256" key="1">
    <source>
        <dbReference type="ARBA" id="ARBA00006047"/>
    </source>
</evidence>
<evidence type="ECO:0000256" key="3">
    <source>
        <dbReference type="ARBA" id="ARBA00037413"/>
    </source>
</evidence>
<evidence type="ECO:0000313" key="6">
    <source>
        <dbReference type="EMBL" id="CAF4356271.1"/>
    </source>
</evidence>
<name>A0A820LFG5_9BILA</name>
<feature type="non-terminal residue" evidence="6">
    <location>
        <position position="94"/>
    </location>
</feature>
<dbReference type="EMBL" id="CAJOBB010019224">
    <property type="protein sequence ID" value="CAF4356271.1"/>
    <property type="molecule type" value="Genomic_DNA"/>
</dbReference>
<evidence type="ECO:0000256" key="2">
    <source>
        <dbReference type="ARBA" id="ARBA00036074"/>
    </source>
</evidence>
<comment type="function">
    <text evidence="3 5">Allosteric enzyme that catalyzes the rate-limiting step in glycogen catabolism, the phosphorolytic cleavage of glycogen to produce glucose-1-phosphate, and plays a central role in maintaining cellular and organismal glucose homeostasis.</text>
</comment>
<feature type="non-terminal residue" evidence="6">
    <location>
        <position position="1"/>
    </location>
</feature>
<dbReference type="SUPFAM" id="SSF53756">
    <property type="entry name" value="UDP-Glycosyltransferase/glycogen phosphorylase"/>
    <property type="match status" value="1"/>
</dbReference>
<keyword evidence="5" id="KW-0808">Transferase</keyword>
<organism evidence="6 7">
    <name type="scientific">Adineta steineri</name>
    <dbReference type="NCBI Taxonomy" id="433720"/>
    <lineage>
        <taxon>Eukaryota</taxon>
        <taxon>Metazoa</taxon>
        <taxon>Spiralia</taxon>
        <taxon>Gnathifera</taxon>
        <taxon>Rotifera</taxon>
        <taxon>Eurotatoria</taxon>
        <taxon>Bdelloidea</taxon>
        <taxon>Adinetida</taxon>
        <taxon>Adinetidae</taxon>
        <taxon>Adineta</taxon>
    </lineage>
</organism>
<proteinExistence type="inferred from homology"/>
<keyword evidence="5" id="KW-0119">Carbohydrate metabolism</keyword>